<keyword evidence="1" id="KW-1133">Transmembrane helix</keyword>
<organism evidence="2 3">
    <name type="scientific">Bradyrhizobium erythrophlei</name>
    <dbReference type="NCBI Taxonomy" id="1437360"/>
    <lineage>
        <taxon>Bacteria</taxon>
        <taxon>Pseudomonadati</taxon>
        <taxon>Pseudomonadota</taxon>
        <taxon>Alphaproteobacteria</taxon>
        <taxon>Hyphomicrobiales</taxon>
        <taxon>Nitrobacteraceae</taxon>
        <taxon>Bradyrhizobium</taxon>
    </lineage>
</organism>
<evidence type="ECO:0000313" key="3">
    <source>
        <dbReference type="Proteomes" id="UP000198992"/>
    </source>
</evidence>
<gene>
    <name evidence="2" type="ORF">SAMN05444164_2890</name>
</gene>
<feature type="transmembrane region" description="Helical" evidence="1">
    <location>
        <begin position="6"/>
        <end position="29"/>
    </location>
</feature>
<dbReference type="EMBL" id="FNTH01000001">
    <property type="protein sequence ID" value="SEC84082.1"/>
    <property type="molecule type" value="Genomic_DNA"/>
</dbReference>
<sequence length="34" mass="3620">MSALCTILLADAVLTGLLLGMFASLLRFAPIRKV</sequence>
<keyword evidence="1" id="KW-0472">Membrane</keyword>
<evidence type="ECO:0000256" key="1">
    <source>
        <dbReference type="SAM" id="Phobius"/>
    </source>
</evidence>
<dbReference type="AlphaFoldDB" id="A0A1H4VSJ0"/>
<proteinExistence type="predicted"/>
<accession>A0A1H4VSJ0</accession>
<reference evidence="2 3" key="1">
    <citation type="submission" date="2016-10" db="EMBL/GenBank/DDBJ databases">
        <authorList>
            <person name="de Groot N.N."/>
        </authorList>
    </citation>
    <scope>NUCLEOTIDE SEQUENCE [LARGE SCALE GENOMIC DNA]</scope>
    <source>
        <strain evidence="2 3">MT12</strain>
    </source>
</reference>
<evidence type="ECO:0000313" key="2">
    <source>
        <dbReference type="EMBL" id="SEC84082.1"/>
    </source>
</evidence>
<protein>
    <submittedName>
        <fullName evidence="2">Uncharacterized protein</fullName>
    </submittedName>
</protein>
<dbReference type="Proteomes" id="UP000198992">
    <property type="component" value="Unassembled WGS sequence"/>
</dbReference>
<name>A0A1H4VSJ0_9BRAD</name>
<keyword evidence="1" id="KW-0812">Transmembrane</keyword>